<protein>
    <recommendedName>
        <fullName evidence="4">DUF4352 domain-containing protein</fullName>
    </recommendedName>
</protein>
<evidence type="ECO:0008006" key="4">
    <source>
        <dbReference type="Google" id="ProtNLM"/>
    </source>
</evidence>
<sequence>MRSPAPLRAVAPVARVLLAVALLGAAMLLWKNMPNKLDTWAPIAVDARVGERAVGRDLAVTVHSVDLARALTFQQSGAPTRLPATGAWLVFTLTYEPLHDHDGRPVVRLVADGRTYQSTVGSLRGPPVPIGVPKNGVVAFELPDVPAAAEFKVANQTQEKWGNPLNAPLDSQISLPIDVAALPVRDAVNLDELGAR</sequence>
<evidence type="ECO:0000313" key="3">
    <source>
        <dbReference type="Proteomes" id="UP001190466"/>
    </source>
</evidence>
<proteinExistence type="predicted"/>
<organism evidence="2 3">
    <name type="scientific">[Mycobacterium] wendilense</name>
    <dbReference type="NCBI Taxonomy" id="3064284"/>
    <lineage>
        <taxon>Bacteria</taxon>
        <taxon>Bacillati</taxon>
        <taxon>Actinomycetota</taxon>
        <taxon>Actinomycetes</taxon>
        <taxon>Mycobacteriales</taxon>
        <taxon>Mycobacteriaceae</taxon>
        <taxon>Mycolicibacter</taxon>
    </lineage>
</organism>
<feature type="transmembrane region" description="Helical" evidence="1">
    <location>
        <begin position="12"/>
        <end position="30"/>
    </location>
</feature>
<keyword evidence="3" id="KW-1185">Reference proteome</keyword>
<dbReference type="RefSeq" id="WP_316511890.1">
    <property type="nucleotide sequence ID" value="NZ_OY726395.1"/>
</dbReference>
<reference evidence="2 3" key="1">
    <citation type="submission" date="2023-08" db="EMBL/GenBank/DDBJ databases">
        <authorList>
            <person name="Folkvardsen B D."/>
            <person name="Norman A."/>
        </authorList>
    </citation>
    <scope>NUCLEOTIDE SEQUENCE [LARGE SCALE GENOMIC DNA]</scope>
    <source>
        <strain evidence="2 3">Mu0050</strain>
    </source>
</reference>
<evidence type="ECO:0000256" key="1">
    <source>
        <dbReference type="SAM" id="Phobius"/>
    </source>
</evidence>
<dbReference type="Proteomes" id="UP001190466">
    <property type="component" value="Chromosome"/>
</dbReference>
<keyword evidence="1" id="KW-0472">Membrane</keyword>
<keyword evidence="1" id="KW-0812">Transmembrane</keyword>
<gene>
    <name evidence="2" type="ORF">MU0050_003914</name>
</gene>
<accession>A0ABN9P2W3</accession>
<evidence type="ECO:0000313" key="2">
    <source>
        <dbReference type="EMBL" id="CAJ1585789.1"/>
    </source>
</evidence>
<keyword evidence="1" id="KW-1133">Transmembrane helix</keyword>
<name>A0ABN9P2W3_9MYCO</name>
<dbReference type="EMBL" id="OY726395">
    <property type="protein sequence ID" value="CAJ1585789.1"/>
    <property type="molecule type" value="Genomic_DNA"/>
</dbReference>